<dbReference type="AlphaFoldDB" id="A0A2I2AAU4"/>
<reference evidence="2" key="1">
    <citation type="submission" date="2017-12" db="EMBL/GenBank/DDBJ databases">
        <authorList>
            <person name="Christensen H."/>
        </authorList>
    </citation>
    <scope>NUCLEOTIDE SEQUENCE [LARGE SCALE GENOMIC DNA]</scope>
    <source>
        <strain evidence="2">268A</strain>
    </source>
</reference>
<sequence>MLTSLFKKVDRQKRIVLKWMPTDSLLVKVTKTIKYLEKVLVIDHPQSVAEQVTLALGKYAFISTKELTNDNALLDSFSSKTLWNTRLVSDKDEAIDYAVDLESRTQKGFVTFVPLAITGTNKRCAMTFTLKNKHKYDQSGFYYRRYPDLHLWGCKLTWGYAITELFKAMETEINTPILKLELELLKISIIKGIRCPDISKELTEFIEGFIVRVYGASLQIQYERDIAKQTRAKAWITKKQINKATKQAMASSSLNKHFSNLEFDNSVDLAKLPEFTKAVNSLIGFLPKPKSQAELRLRKLGNYRALGMYVGGLHNTIVVDFRDNNDYADTPSLKGIGIQSFVHEYGHYLDYQLDRTSDDTSPAIPQLSNSSAFEKIYLRYVRELNLLSTKDYADSNQLEVEYILKHLDYYSTPTEVFARAWELYLSGLGLVSPLIKDSKVYETSPEYKAFAEVKSDIDNYFNALFVGLATKIKQLNLTAGTTKVAEESIPYNPKLNEVKVGDAFELVLDLWR</sequence>
<dbReference type="InterPro" id="IPR024079">
    <property type="entry name" value="MetalloPept_cat_dom_sf"/>
</dbReference>
<accession>A0A2I2AAU4</accession>
<comment type="caution">
    <text evidence="1">The sequence shown here is derived from an EMBL/GenBank/DDBJ whole genome shotgun (WGS) entry which is preliminary data.</text>
</comment>
<organism evidence="1 2">
    <name type="scientific">Ligilactobacillus agilis</name>
    <dbReference type="NCBI Taxonomy" id="1601"/>
    <lineage>
        <taxon>Bacteria</taxon>
        <taxon>Bacillati</taxon>
        <taxon>Bacillota</taxon>
        <taxon>Bacilli</taxon>
        <taxon>Lactobacillales</taxon>
        <taxon>Lactobacillaceae</taxon>
        <taxon>Ligilactobacillus</taxon>
    </lineage>
</organism>
<evidence type="ECO:0000313" key="1">
    <source>
        <dbReference type="EMBL" id="PLA76512.1"/>
    </source>
</evidence>
<dbReference type="Gene3D" id="3.40.390.10">
    <property type="entry name" value="Collagenase (Catalytic Domain)"/>
    <property type="match status" value="1"/>
</dbReference>
<name>A0A2I2AAU4_9LACO</name>
<proteinExistence type="predicted"/>
<dbReference type="EMBL" id="PKGI01000028">
    <property type="protein sequence ID" value="PLA76512.1"/>
    <property type="molecule type" value="Genomic_DNA"/>
</dbReference>
<dbReference type="Proteomes" id="UP000234579">
    <property type="component" value="Unassembled WGS sequence"/>
</dbReference>
<evidence type="ECO:0000313" key="2">
    <source>
        <dbReference type="Proteomes" id="UP000234579"/>
    </source>
</evidence>
<evidence type="ECO:0008006" key="3">
    <source>
        <dbReference type="Google" id="ProtNLM"/>
    </source>
</evidence>
<dbReference type="RefSeq" id="WP_101811801.1">
    <property type="nucleotide sequence ID" value="NZ_PKGI01000028.1"/>
</dbReference>
<protein>
    <recommendedName>
        <fullName evidence="3">Large polyvalent protein-associated domain-containing protein</fullName>
    </recommendedName>
</protein>
<gene>
    <name evidence="1" type="ORF">CYR79_05660</name>
</gene>
<dbReference type="GO" id="GO:0008237">
    <property type="term" value="F:metallopeptidase activity"/>
    <property type="evidence" value="ECO:0007669"/>
    <property type="project" value="InterPro"/>
</dbReference>